<dbReference type="Gene3D" id="3.40.800.20">
    <property type="entry name" value="Histone deacetylase domain"/>
    <property type="match status" value="1"/>
</dbReference>
<feature type="domain" description="Histone deacetylase" evidence="1">
    <location>
        <begin position="1"/>
        <end position="100"/>
    </location>
</feature>
<sequence length="104" mass="11679">VNVPLPAGTASDSYQKIFDERVMNNLDQQKPDFIIISAGFDAHQKDPLASLNLVEEDYQIVTQKLKSIANKYSDGRIVSMLEGGYDIQALEQSMLIHINELQIK</sequence>
<dbReference type="GO" id="GO:0040029">
    <property type="term" value="P:epigenetic regulation of gene expression"/>
    <property type="evidence" value="ECO:0007669"/>
    <property type="project" value="TreeGrafter"/>
</dbReference>
<dbReference type="AlphaFoldDB" id="A0A382NEE9"/>
<evidence type="ECO:0000259" key="1">
    <source>
        <dbReference type="Pfam" id="PF00850"/>
    </source>
</evidence>
<accession>A0A382NEE9</accession>
<proteinExistence type="predicted"/>
<reference evidence="2" key="1">
    <citation type="submission" date="2018-05" db="EMBL/GenBank/DDBJ databases">
        <authorList>
            <person name="Lanie J.A."/>
            <person name="Ng W.-L."/>
            <person name="Kazmierczak K.M."/>
            <person name="Andrzejewski T.M."/>
            <person name="Davidsen T.M."/>
            <person name="Wayne K.J."/>
            <person name="Tettelin H."/>
            <person name="Glass J.I."/>
            <person name="Rusch D."/>
            <person name="Podicherti R."/>
            <person name="Tsui H.-C.T."/>
            <person name="Winkler M.E."/>
        </authorList>
    </citation>
    <scope>NUCLEOTIDE SEQUENCE</scope>
</reference>
<dbReference type="InterPro" id="IPR023801">
    <property type="entry name" value="His_deacetylse_dom"/>
</dbReference>
<evidence type="ECO:0000313" key="2">
    <source>
        <dbReference type="EMBL" id="SVC59593.1"/>
    </source>
</evidence>
<feature type="non-terminal residue" evidence="2">
    <location>
        <position position="1"/>
    </location>
</feature>
<dbReference type="PANTHER" id="PTHR10625">
    <property type="entry name" value="HISTONE DEACETYLASE HDAC1-RELATED"/>
    <property type="match status" value="1"/>
</dbReference>
<organism evidence="2">
    <name type="scientific">marine metagenome</name>
    <dbReference type="NCBI Taxonomy" id="408172"/>
    <lineage>
        <taxon>unclassified sequences</taxon>
        <taxon>metagenomes</taxon>
        <taxon>ecological metagenomes</taxon>
    </lineage>
</organism>
<dbReference type="PANTHER" id="PTHR10625:SF10">
    <property type="entry name" value="HISTONE DEACETYLASE HDAC1"/>
    <property type="match status" value="1"/>
</dbReference>
<dbReference type="Pfam" id="PF00850">
    <property type="entry name" value="Hist_deacetyl"/>
    <property type="match status" value="1"/>
</dbReference>
<name>A0A382NEE9_9ZZZZ</name>
<dbReference type="InterPro" id="IPR023696">
    <property type="entry name" value="Ureohydrolase_dom_sf"/>
</dbReference>
<dbReference type="GO" id="GO:0004407">
    <property type="term" value="F:histone deacetylase activity"/>
    <property type="evidence" value="ECO:0007669"/>
    <property type="project" value="TreeGrafter"/>
</dbReference>
<protein>
    <recommendedName>
        <fullName evidence="1">Histone deacetylase domain-containing protein</fullName>
    </recommendedName>
</protein>
<gene>
    <name evidence="2" type="ORF">METZ01_LOCUS312447</name>
</gene>
<dbReference type="EMBL" id="UINC01099939">
    <property type="protein sequence ID" value="SVC59593.1"/>
    <property type="molecule type" value="Genomic_DNA"/>
</dbReference>
<dbReference type="InterPro" id="IPR037138">
    <property type="entry name" value="His_deacetylse_dom_sf"/>
</dbReference>
<dbReference type="SUPFAM" id="SSF52768">
    <property type="entry name" value="Arginase/deacetylase"/>
    <property type="match status" value="1"/>
</dbReference>